<dbReference type="EMBL" id="FPHH01000069">
    <property type="protein sequence ID" value="SFV63033.1"/>
    <property type="molecule type" value="Genomic_DNA"/>
</dbReference>
<reference evidence="1" key="1">
    <citation type="submission" date="2016-10" db="EMBL/GenBank/DDBJ databases">
        <authorList>
            <person name="de Groot N.N."/>
        </authorList>
    </citation>
    <scope>NUCLEOTIDE SEQUENCE</scope>
</reference>
<name>A0A1W1CBE2_9ZZZZ</name>
<gene>
    <name evidence="1" type="ORF">MNB_SM-5-790</name>
</gene>
<accession>A0A1W1CBE2</accession>
<dbReference type="AlphaFoldDB" id="A0A1W1CBE2"/>
<evidence type="ECO:0008006" key="2">
    <source>
        <dbReference type="Google" id="ProtNLM"/>
    </source>
</evidence>
<evidence type="ECO:0000313" key="1">
    <source>
        <dbReference type="EMBL" id="SFV63033.1"/>
    </source>
</evidence>
<proteinExistence type="predicted"/>
<protein>
    <recommendedName>
        <fullName evidence="2">Outer membrane protein beta-barrel domain-containing protein</fullName>
    </recommendedName>
</protein>
<sequence length="261" mass="30605">MQKIVLILLYSLSLFAQTNQWYSRVNTTIEAGIYLPNESGNIENIHSTSSFSGDFGYKHTEASYFSVEFIHDFDYIPNLYLSYFNMQDNHSVTLTKATRVADKSFDSDILSSIDYQRLSADIYQDLQIKGGIFTLFGRNYYTGDVEFDVGFTSKLFQWHYKVKDLTDLSRATAWIRANEFIPLPYIGMKYFLYRFHFYANANDLAFSRAKSSTYKIGIEYRVTTNLYLNSAYIDERFNVLEKQDTIKFKTAGYKFSFRYKF</sequence>
<organism evidence="1">
    <name type="scientific">hydrothermal vent metagenome</name>
    <dbReference type="NCBI Taxonomy" id="652676"/>
    <lineage>
        <taxon>unclassified sequences</taxon>
        <taxon>metagenomes</taxon>
        <taxon>ecological metagenomes</taxon>
    </lineage>
</organism>